<dbReference type="Proteomes" id="UP000002171">
    <property type="component" value="Unassembled WGS sequence"/>
</dbReference>
<dbReference type="AlphaFoldDB" id="A0A7U8GSB2"/>
<organism evidence="1 2">
    <name type="scientific">Neptuniibacter caesariensis</name>
    <dbReference type="NCBI Taxonomy" id="207954"/>
    <lineage>
        <taxon>Bacteria</taxon>
        <taxon>Pseudomonadati</taxon>
        <taxon>Pseudomonadota</taxon>
        <taxon>Gammaproteobacteria</taxon>
        <taxon>Oceanospirillales</taxon>
        <taxon>Oceanospirillaceae</taxon>
        <taxon>Neptuniibacter</taxon>
    </lineage>
</organism>
<evidence type="ECO:0000313" key="2">
    <source>
        <dbReference type="Proteomes" id="UP000002171"/>
    </source>
</evidence>
<proteinExistence type="predicted"/>
<name>A0A7U8GSB2_NEPCE</name>
<dbReference type="RefSeq" id="WP_007019972.1">
    <property type="nucleotide sequence ID" value="NZ_CH724125.1"/>
</dbReference>
<sequence length="61" mass="7170">MTSTDKIHPKFTEAMEKLSAMSEEERLSEENKDLFEQAMNYAPLDIQPKLVAIRKKYDELH</sequence>
<gene>
    <name evidence="1" type="ORF">MED92_10884</name>
</gene>
<dbReference type="EMBL" id="AAOW01000009">
    <property type="protein sequence ID" value="EAR61226.1"/>
    <property type="molecule type" value="Genomic_DNA"/>
</dbReference>
<comment type="caution">
    <text evidence="1">The sequence shown here is derived from an EMBL/GenBank/DDBJ whole genome shotgun (WGS) entry which is preliminary data.</text>
</comment>
<keyword evidence="2" id="KW-1185">Reference proteome</keyword>
<evidence type="ECO:0000313" key="1">
    <source>
        <dbReference type="EMBL" id="EAR61226.1"/>
    </source>
</evidence>
<accession>A0A7U8GSB2</accession>
<dbReference type="OrthoDB" id="6089596at2"/>
<protein>
    <submittedName>
        <fullName evidence="1">Uncharacterized protein</fullName>
    </submittedName>
</protein>
<reference evidence="1 2" key="1">
    <citation type="submission" date="2006-02" db="EMBL/GenBank/DDBJ databases">
        <authorList>
            <person name="Pinhassi J."/>
            <person name="Pedros-Alio C."/>
            <person name="Ferriera S."/>
            <person name="Johnson J."/>
            <person name="Kravitz S."/>
            <person name="Halpern A."/>
            <person name="Remington K."/>
            <person name="Beeson K."/>
            <person name="Tran B."/>
            <person name="Rogers Y.-H."/>
            <person name="Friedman R."/>
            <person name="Venter J.C."/>
        </authorList>
    </citation>
    <scope>NUCLEOTIDE SEQUENCE [LARGE SCALE GENOMIC DNA]</scope>
    <source>
        <strain evidence="1 2">MED92</strain>
    </source>
</reference>